<evidence type="ECO:0000313" key="2">
    <source>
        <dbReference type="Proteomes" id="UP000247681"/>
    </source>
</evidence>
<accession>A0A2V4BVW2</accession>
<dbReference type="AlphaFoldDB" id="A0A2V4BVW2"/>
<evidence type="ECO:0000313" key="1">
    <source>
        <dbReference type="EMBL" id="PXY43149.1"/>
    </source>
</evidence>
<reference evidence="1 2" key="1">
    <citation type="submission" date="2018-05" db="EMBL/GenBank/DDBJ databases">
        <title>Flavobacterium sp. strain IMCC34758, incomplete genome.</title>
        <authorList>
            <person name="Joung Y."/>
        </authorList>
    </citation>
    <scope>NUCLEOTIDE SEQUENCE [LARGE SCALE GENOMIC DNA]</scope>
    <source>
        <strain evidence="1 2">IMCC34758</strain>
    </source>
</reference>
<keyword evidence="2" id="KW-1185">Reference proteome</keyword>
<comment type="caution">
    <text evidence="1">The sequence shown here is derived from an EMBL/GenBank/DDBJ whole genome shotgun (WGS) entry which is preliminary data.</text>
</comment>
<sequence>MGKQYSSAESLQYNSNYTLYKTAESKKIEQSYKGLFCKNSRNEIYMKVDQTEILNSKSINLKINHSEKAILLSDPLQSYFGNFDINPLLDLCTIESFKDFKIYWEIILTPKKYSNLPYSKIVVQISKKYFLQKSVFYYNTAVNFSKDYRSPKSYLPRLEVSNFNFNRKAVNASLFADKTYFDVLSKNKYVPTARLKNYEIIDQRNISNK</sequence>
<protein>
    <submittedName>
        <fullName evidence="1">Uncharacterized protein</fullName>
    </submittedName>
</protein>
<organism evidence="1 2">
    <name type="scientific">Flavobacterium hydrophilum</name>
    <dbReference type="NCBI Taxonomy" id="2211445"/>
    <lineage>
        <taxon>Bacteria</taxon>
        <taxon>Pseudomonadati</taxon>
        <taxon>Bacteroidota</taxon>
        <taxon>Flavobacteriia</taxon>
        <taxon>Flavobacteriales</taxon>
        <taxon>Flavobacteriaceae</taxon>
        <taxon>Flavobacterium</taxon>
    </lineage>
</organism>
<gene>
    <name evidence="1" type="ORF">DMB68_22390</name>
</gene>
<name>A0A2V4BVW2_9FLAO</name>
<dbReference type="EMBL" id="QJHL01000008">
    <property type="protein sequence ID" value="PXY43149.1"/>
    <property type="molecule type" value="Genomic_DNA"/>
</dbReference>
<proteinExistence type="predicted"/>
<dbReference type="Proteomes" id="UP000247681">
    <property type="component" value="Unassembled WGS sequence"/>
</dbReference>